<proteinExistence type="predicted"/>
<evidence type="ECO:0000313" key="1">
    <source>
        <dbReference type="EMBL" id="KAF2543892.1"/>
    </source>
</evidence>
<dbReference type="EMBL" id="QGKW02002005">
    <property type="protein sequence ID" value="KAF2543892.1"/>
    <property type="molecule type" value="Genomic_DNA"/>
</dbReference>
<comment type="caution">
    <text evidence="2">The sequence shown here is derived from an EMBL/GenBank/DDBJ whole genome shotgun (WGS) entry which is preliminary data.</text>
</comment>
<organism evidence="2">
    <name type="scientific">Brassica cretica</name>
    <name type="common">Mustard</name>
    <dbReference type="NCBI Taxonomy" id="69181"/>
    <lineage>
        <taxon>Eukaryota</taxon>
        <taxon>Viridiplantae</taxon>
        <taxon>Streptophyta</taxon>
        <taxon>Embryophyta</taxon>
        <taxon>Tracheophyta</taxon>
        <taxon>Spermatophyta</taxon>
        <taxon>Magnoliopsida</taxon>
        <taxon>eudicotyledons</taxon>
        <taxon>Gunneridae</taxon>
        <taxon>Pentapetalae</taxon>
        <taxon>rosids</taxon>
        <taxon>malvids</taxon>
        <taxon>Brassicales</taxon>
        <taxon>Brassicaceae</taxon>
        <taxon>Brassiceae</taxon>
        <taxon>Brassica</taxon>
    </lineage>
</organism>
<dbReference type="Proteomes" id="UP000712281">
    <property type="component" value="Unassembled WGS sequence"/>
</dbReference>
<sequence length="72" mass="8079">MVSQIVWLRVKDVFTQRAKDVIGQGLDHGRRSLRGLIQKQCGVNCGTIACSDVTEGKETQKQVSRMAKNEIY</sequence>
<protein>
    <submittedName>
        <fullName evidence="2">Uncharacterized protein</fullName>
    </submittedName>
</protein>
<dbReference type="AlphaFoldDB" id="A0A8S9JUA6"/>
<reference evidence="2" key="1">
    <citation type="submission" date="2019-12" db="EMBL/GenBank/DDBJ databases">
        <title>Genome sequencing and annotation of Brassica cretica.</title>
        <authorList>
            <person name="Studholme D.J."/>
            <person name="Sarris P.F."/>
        </authorList>
    </citation>
    <scope>NUCLEOTIDE SEQUENCE</scope>
    <source>
        <strain evidence="1">PFS-001/15</strain>
        <strain evidence="2">PFS-102/07</strain>
        <tissue evidence="2">Leaf</tissue>
    </source>
</reference>
<evidence type="ECO:0000313" key="2">
    <source>
        <dbReference type="EMBL" id="KAF2585067.1"/>
    </source>
</evidence>
<name>A0A8S9JUA6_BRACR</name>
<gene>
    <name evidence="1" type="ORF">F2Q68_00029181</name>
    <name evidence="2" type="ORF">F2Q70_00034249</name>
</gene>
<accession>A0A8S9JUA6</accession>
<dbReference type="EMBL" id="QGKY02000246">
    <property type="protein sequence ID" value="KAF2585067.1"/>
    <property type="molecule type" value="Genomic_DNA"/>
</dbReference>